<dbReference type="InterPro" id="IPR006694">
    <property type="entry name" value="Fatty_acid_hydroxylase"/>
</dbReference>
<dbReference type="AlphaFoldDB" id="A0AAP3V139"/>
<feature type="domain" description="Fatty acid hydroxylase" evidence="15">
    <location>
        <begin position="62"/>
        <end position="204"/>
    </location>
</feature>
<keyword evidence="5" id="KW-0479">Metal-binding</keyword>
<keyword evidence="10" id="KW-0560">Oxidoreductase</keyword>
<evidence type="ECO:0000256" key="5">
    <source>
        <dbReference type="ARBA" id="ARBA00022723"/>
    </source>
</evidence>
<reference evidence="16 17" key="1">
    <citation type="submission" date="2023-03" db="EMBL/GenBank/DDBJ databases">
        <title>YIM 152171 draft genome.</title>
        <authorList>
            <person name="Yang Z."/>
        </authorList>
    </citation>
    <scope>NUCLEOTIDE SEQUENCE [LARGE SCALE GENOMIC DNA]</scope>
    <source>
        <strain evidence="16 17">YIM 152171</strain>
    </source>
</reference>
<organism evidence="16 17">
    <name type="scientific">Marinimicrococcus flavescens</name>
    <dbReference type="NCBI Taxonomy" id="3031815"/>
    <lineage>
        <taxon>Bacteria</taxon>
        <taxon>Pseudomonadati</taxon>
        <taxon>Pseudomonadota</taxon>
        <taxon>Alphaproteobacteria</taxon>
        <taxon>Geminicoccales</taxon>
        <taxon>Geminicoccaceae</taxon>
        <taxon>Marinimicrococcus</taxon>
    </lineage>
</organism>
<evidence type="ECO:0000256" key="11">
    <source>
        <dbReference type="ARBA" id="ARBA00023098"/>
    </source>
</evidence>
<dbReference type="RefSeq" id="WP_327788296.1">
    <property type="nucleotide sequence ID" value="NZ_JARGEQ010000047.1"/>
</dbReference>
<protein>
    <submittedName>
        <fullName evidence="16">Sterol desaturase family protein</fullName>
    </submittedName>
</protein>
<feature type="transmembrane region" description="Helical" evidence="14">
    <location>
        <begin position="20"/>
        <end position="49"/>
    </location>
</feature>
<keyword evidence="6" id="KW-0256">Endoplasmic reticulum</keyword>
<comment type="cofactor">
    <cofactor evidence="1">
        <name>Zn(2+)</name>
        <dbReference type="ChEBI" id="CHEBI:29105"/>
    </cofactor>
</comment>
<keyword evidence="3" id="KW-0444">Lipid biosynthesis</keyword>
<evidence type="ECO:0000256" key="13">
    <source>
        <dbReference type="ARBA" id="ARBA00023160"/>
    </source>
</evidence>
<evidence type="ECO:0000256" key="4">
    <source>
        <dbReference type="ARBA" id="ARBA00022692"/>
    </source>
</evidence>
<dbReference type="GO" id="GO:0016020">
    <property type="term" value="C:membrane"/>
    <property type="evidence" value="ECO:0007669"/>
    <property type="project" value="InterPro"/>
</dbReference>
<keyword evidence="13" id="KW-0275">Fatty acid biosynthesis</keyword>
<dbReference type="PANTHER" id="PTHR12863">
    <property type="entry name" value="FATTY ACID HYDROXYLASE"/>
    <property type="match status" value="1"/>
</dbReference>
<dbReference type="InterPro" id="IPR014430">
    <property type="entry name" value="Scs7"/>
</dbReference>
<accession>A0AAP3V139</accession>
<dbReference type="GO" id="GO:0080132">
    <property type="term" value="F:fatty acid 2-hydroxylase activity"/>
    <property type="evidence" value="ECO:0007669"/>
    <property type="project" value="InterPro"/>
</dbReference>
<gene>
    <name evidence="16" type="ORF">PZ740_05690</name>
</gene>
<evidence type="ECO:0000256" key="8">
    <source>
        <dbReference type="ARBA" id="ARBA00022833"/>
    </source>
</evidence>
<evidence type="ECO:0000256" key="7">
    <source>
        <dbReference type="ARBA" id="ARBA00022832"/>
    </source>
</evidence>
<dbReference type="PANTHER" id="PTHR12863:SF1">
    <property type="entry name" value="FATTY ACID 2-HYDROXYLASE"/>
    <property type="match status" value="1"/>
</dbReference>
<evidence type="ECO:0000256" key="10">
    <source>
        <dbReference type="ARBA" id="ARBA00023002"/>
    </source>
</evidence>
<keyword evidence="12 14" id="KW-0472">Membrane</keyword>
<evidence type="ECO:0000256" key="2">
    <source>
        <dbReference type="ARBA" id="ARBA00004477"/>
    </source>
</evidence>
<evidence type="ECO:0000256" key="14">
    <source>
        <dbReference type="SAM" id="Phobius"/>
    </source>
</evidence>
<dbReference type="Pfam" id="PF04116">
    <property type="entry name" value="FA_hydroxylase"/>
    <property type="match status" value="1"/>
</dbReference>
<keyword evidence="7" id="KW-0276">Fatty acid metabolism</keyword>
<evidence type="ECO:0000259" key="15">
    <source>
        <dbReference type="Pfam" id="PF04116"/>
    </source>
</evidence>
<proteinExistence type="predicted"/>
<evidence type="ECO:0000256" key="1">
    <source>
        <dbReference type="ARBA" id="ARBA00001947"/>
    </source>
</evidence>
<evidence type="ECO:0000256" key="3">
    <source>
        <dbReference type="ARBA" id="ARBA00022516"/>
    </source>
</evidence>
<evidence type="ECO:0000313" key="17">
    <source>
        <dbReference type="Proteomes" id="UP001301140"/>
    </source>
</evidence>
<evidence type="ECO:0000313" key="16">
    <source>
        <dbReference type="EMBL" id="MDF1585875.1"/>
    </source>
</evidence>
<dbReference type="GO" id="GO:0006633">
    <property type="term" value="P:fatty acid biosynthetic process"/>
    <property type="evidence" value="ECO:0007669"/>
    <property type="project" value="UniProtKB-KW"/>
</dbReference>
<feature type="transmembrane region" description="Helical" evidence="14">
    <location>
        <begin position="130"/>
        <end position="154"/>
    </location>
</feature>
<feature type="transmembrane region" description="Helical" evidence="14">
    <location>
        <begin position="55"/>
        <end position="75"/>
    </location>
</feature>
<keyword evidence="9 14" id="KW-1133">Transmembrane helix</keyword>
<keyword evidence="17" id="KW-1185">Reference proteome</keyword>
<keyword evidence="4 14" id="KW-0812">Transmembrane</keyword>
<dbReference type="Proteomes" id="UP001301140">
    <property type="component" value="Unassembled WGS sequence"/>
</dbReference>
<keyword evidence="11" id="KW-0443">Lipid metabolism</keyword>
<sequence length="252" mass="28529">MLGRFGTWAGQKYYLDRMGLGELVVAFFTHYSIQVYLLLATLAIGATAYLAEDPWPPLAAALAVLALYPLVEYVLHRYVLHAKFLYKSPLTAKMWKRIHYDHHQNPHDLSVLFGALYTTLPPIALITLPVGWLIGGAAGATAALAAGLLVFTGYEFCHCVQHLPFTPANSWLREVKKRHLAHHFHSEQGNYGITSGIWDRVFGTLYRSRELPRSPTVHNLGYTGHERDRYPWVGDLSASEEEYARRRTRRPA</sequence>
<dbReference type="EMBL" id="JARGEQ010000047">
    <property type="protein sequence ID" value="MDF1585875.1"/>
    <property type="molecule type" value="Genomic_DNA"/>
</dbReference>
<keyword evidence="8" id="KW-0862">Zinc</keyword>
<comment type="caution">
    <text evidence="16">The sequence shown here is derived from an EMBL/GenBank/DDBJ whole genome shotgun (WGS) entry which is preliminary data.</text>
</comment>
<evidence type="ECO:0000256" key="9">
    <source>
        <dbReference type="ARBA" id="ARBA00022989"/>
    </source>
</evidence>
<comment type="subcellular location">
    <subcellularLocation>
        <location evidence="2">Endoplasmic reticulum membrane</location>
        <topology evidence="2">Multi-pass membrane protein</topology>
    </subcellularLocation>
</comment>
<evidence type="ECO:0000256" key="12">
    <source>
        <dbReference type="ARBA" id="ARBA00023136"/>
    </source>
</evidence>
<dbReference type="GO" id="GO:0005506">
    <property type="term" value="F:iron ion binding"/>
    <property type="evidence" value="ECO:0007669"/>
    <property type="project" value="InterPro"/>
</dbReference>
<evidence type="ECO:0000256" key="6">
    <source>
        <dbReference type="ARBA" id="ARBA00022824"/>
    </source>
</evidence>
<name>A0AAP3V139_9PROT</name>